<comment type="caution">
    <text evidence="2">The sequence shown here is derived from an EMBL/GenBank/DDBJ whole genome shotgun (WGS) entry which is preliminary data.</text>
</comment>
<name>A0A5B0PTJ6_PUCGR</name>
<feature type="signal peptide" evidence="1">
    <location>
        <begin position="1"/>
        <end position="18"/>
    </location>
</feature>
<evidence type="ECO:0000256" key="1">
    <source>
        <dbReference type="SAM" id="SignalP"/>
    </source>
</evidence>
<keyword evidence="1" id="KW-0732">Signal</keyword>
<protein>
    <submittedName>
        <fullName evidence="2">Uncharacterized protein</fullName>
    </submittedName>
</protein>
<accession>A0A5B0PTJ6</accession>
<dbReference type="EMBL" id="VSWC01000041">
    <property type="protein sequence ID" value="KAA1104033.1"/>
    <property type="molecule type" value="Genomic_DNA"/>
</dbReference>
<dbReference type="AlphaFoldDB" id="A0A5B0PTJ6"/>
<sequence>MKLATLITFLSLASHIQGRMRSGEFYPPDNRYTALQYVIALDKEGGNIHKPSKINYHMSDEFTRSDNRESVRCIFSVESGEVHINNPFDECCYACVFQDGALLEDKNGKNQLKHFNKIEQRKYMGSLQTPRSSKETKLQVQYWVMPPVEKEVTQN</sequence>
<proteinExistence type="predicted"/>
<keyword evidence="3" id="KW-1185">Reference proteome</keyword>
<reference evidence="2 3" key="1">
    <citation type="submission" date="2019-05" db="EMBL/GenBank/DDBJ databases">
        <title>Emergence of the Ug99 lineage of the wheat stem rust pathogen through somatic hybridization.</title>
        <authorList>
            <person name="Li F."/>
            <person name="Upadhyaya N.M."/>
            <person name="Sperschneider J."/>
            <person name="Matny O."/>
            <person name="Nguyen-Phuc H."/>
            <person name="Mago R."/>
            <person name="Raley C."/>
            <person name="Miller M.E."/>
            <person name="Silverstein K.A.T."/>
            <person name="Henningsen E."/>
            <person name="Hirsch C.D."/>
            <person name="Visser B."/>
            <person name="Pretorius Z.A."/>
            <person name="Steffenson B.J."/>
            <person name="Schwessinger B."/>
            <person name="Dodds P.N."/>
            <person name="Figueroa M."/>
        </authorList>
    </citation>
    <scope>NUCLEOTIDE SEQUENCE [LARGE SCALE GENOMIC DNA]</scope>
    <source>
        <strain evidence="2">21-0</strain>
    </source>
</reference>
<gene>
    <name evidence="2" type="ORF">PGT21_008145</name>
</gene>
<evidence type="ECO:0000313" key="2">
    <source>
        <dbReference type="EMBL" id="KAA1104033.1"/>
    </source>
</evidence>
<evidence type="ECO:0000313" key="3">
    <source>
        <dbReference type="Proteomes" id="UP000324748"/>
    </source>
</evidence>
<dbReference type="Proteomes" id="UP000324748">
    <property type="component" value="Unassembled WGS sequence"/>
</dbReference>
<organism evidence="2 3">
    <name type="scientific">Puccinia graminis f. sp. tritici</name>
    <dbReference type="NCBI Taxonomy" id="56615"/>
    <lineage>
        <taxon>Eukaryota</taxon>
        <taxon>Fungi</taxon>
        <taxon>Dikarya</taxon>
        <taxon>Basidiomycota</taxon>
        <taxon>Pucciniomycotina</taxon>
        <taxon>Pucciniomycetes</taxon>
        <taxon>Pucciniales</taxon>
        <taxon>Pucciniaceae</taxon>
        <taxon>Puccinia</taxon>
    </lineage>
</organism>
<feature type="chain" id="PRO_5022767386" evidence="1">
    <location>
        <begin position="19"/>
        <end position="155"/>
    </location>
</feature>